<dbReference type="SUPFAM" id="SSF51679">
    <property type="entry name" value="Bacterial luciferase-like"/>
    <property type="match status" value="1"/>
</dbReference>
<evidence type="ECO:0000313" key="5">
    <source>
        <dbReference type="Proteomes" id="UP001500325"/>
    </source>
</evidence>
<accession>A0ABP8WQV0</accession>
<comment type="caution">
    <text evidence="4">The sequence shown here is derived from an EMBL/GenBank/DDBJ whole genome shotgun (WGS) entry which is preliminary data.</text>
</comment>
<evidence type="ECO:0000256" key="1">
    <source>
        <dbReference type="ARBA" id="ARBA00023002"/>
    </source>
</evidence>
<evidence type="ECO:0000313" key="4">
    <source>
        <dbReference type="EMBL" id="GAA4692399.1"/>
    </source>
</evidence>
<sequence length="414" mass="47097">MKFQLFMLPTIPATLEERAAKRPIGRDVDAFQAMIDEVRELAVIADQAGFDVFSTTEHHFHSEGFEASVQPMMLYADLAARTENIAFAPLSLVLPANDPLRVAEQVAYLDHLTKGRVYGGYARGYQDRWVNVFGQHIPVKGTPMDGSPDDKHNRAVHEEYLELIYKAWTDDLLTFDGEFYKVPPKEGITRWPAAEWTRQYGHPDEIDENGHIRGISVIPKPYQQPYPPAFQPFSVSESTMVHTAQHGVMPIILVAEPGQFTHLAKLYQSSAADAGRDLKLGENIGAFRAVAFGEDRQQAWNLMERTNYYGFQIYFSGFGFWEALRLPSDEQKYPKGSALLPPEEWTMERFTGTKYGLAGTVDDIKRDIEDLATIHGNGGELEWFSWFFDQGLMPIDEARRQLELFAEHIIPEFR</sequence>
<dbReference type="PANTHER" id="PTHR30137:SF8">
    <property type="entry name" value="BLR5498 PROTEIN"/>
    <property type="match status" value="1"/>
</dbReference>
<proteinExistence type="predicted"/>
<evidence type="ECO:0000259" key="3">
    <source>
        <dbReference type="Pfam" id="PF00296"/>
    </source>
</evidence>
<keyword evidence="5" id="KW-1185">Reference proteome</keyword>
<reference evidence="5" key="1">
    <citation type="journal article" date="2019" name="Int. J. Syst. Evol. Microbiol.">
        <title>The Global Catalogue of Microorganisms (GCM) 10K type strain sequencing project: providing services to taxonomists for standard genome sequencing and annotation.</title>
        <authorList>
            <consortium name="The Broad Institute Genomics Platform"/>
            <consortium name="The Broad Institute Genome Sequencing Center for Infectious Disease"/>
            <person name="Wu L."/>
            <person name="Ma J."/>
        </authorList>
    </citation>
    <scope>NUCLEOTIDE SEQUENCE [LARGE SCALE GENOMIC DNA]</scope>
    <source>
        <strain evidence="5">JCM 18055</strain>
    </source>
</reference>
<dbReference type="Gene3D" id="3.20.20.30">
    <property type="entry name" value="Luciferase-like domain"/>
    <property type="match status" value="1"/>
</dbReference>
<gene>
    <name evidence="4" type="ORF">GCM10023215_31880</name>
</gene>
<protein>
    <recommendedName>
        <fullName evidence="3">Luciferase-like domain-containing protein</fullName>
    </recommendedName>
</protein>
<dbReference type="InterPro" id="IPR036661">
    <property type="entry name" value="Luciferase-like_sf"/>
</dbReference>
<keyword evidence="2" id="KW-0503">Monooxygenase</keyword>
<dbReference type="InterPro" id="IPR050766">
    <property type="entry name" value="Bact_Lucif_Oxidored"/>
</dbReference>
<name>A0ABP8WQV0_9PSEU</name>
<dbReference type="Pfam" id="PF00296">
    <property type="entry name" value="Bac_luciferase"/>
    <property type="match status" value="1"/>
</dbReference>
<feature type="domain" description="Luciferase-like" evidence="3">
    <location>
        <begin position="1"/>
        <end position="372"/>
    </location>
</feature>
<keyword evidence="1" id="KW-0560">Oxidoreductase</keyword>
<evidence type="ECO:0000256" key="2">
    <source>
        <dbReference type="ARBA" id="ARBA00023033"/>
    </source>
</evidence>
<dbReference type="EMBL" id="BAABIC010000010">
    <property type="protein sequence ID" value="GAA4692399.1"/>
    <property type="molecule type" value="Genomic_DNA"/>
</dbReference>
<organism evidence="4 5">
    <name type="scientific">Pseudonocardia yuanmonensis</name>
    <dbReference type="NCBI Taxonomy" id="1095914"/>
    <lineage>
        <taxon>Bacteria</taxon>
        <taxon>Bacillati</taxon>
        <taxon>Actinomycetota</taxon>
        <taxon>Actinomycetes</taxon>
        <taxon>Pseudonocardiales</taxon>
        <taxon>Pseudonocardiaceae</taxon>
        <taxon>Pseudonocardia</taxon>
    </lineage>
</organism>
<dbReference type="RefSeq" id="WP_345381301.1">
    <property type="nucleotide sequence ID" value="NZ_BAABIC010000010.1"/>
</dbReference>
<dbReference type="Proteomes" id="UP001500325">
    <property type="component" value="Unassembled WGS sequence"/>
</dbReference>
<dbReference type="InterPro" id="IPR011251">
    <property type="entry name" value="Luciferase-like_dom"/>
</dbReference>
<dbReference type="PANTHER" id="PTHR30137">
    <property type="entry name" value="LUCIFERASE-LIKE MONOOXYGENASE"/>
    <property type="match status" value="1"/>
</dbReference>